<feature type="binding site" evidence="11">
    <location>
        <position position="152"/>
    </location>
    <ligand>
        <name>substrate</name>
    </ligand>
</feature>
<comment type="subunit">
    <text evidence="10 11">Homooctamer. Dimer of tetramers.</text>
</comment>
<protein>
    <recommendedName>
        <fullName evidence="11">Isopentenyl-diphosphate delta-isomerase</fullName>
        <shortName evidence="11">IPP isomerase</shortName>
        <ecNumber evidence="11">5.3.3.2</ecNumber>
    </recommendedName>
    <alternativeName>
        <fullName evidence="11">Isopentenyl diphosphate:dimethylallyl diphosphate isomerase</fullName>
    </alternativeName>
    <alternativeName>
        <fullName evidence="11">Isopentenyl pyrophosphate isomerase</fullName>
    </alternativeName>
    <alternativeName>
        <fullName evidence="11">Type 2 isopentenyl diphosphate isomerase</fullName>
        <shortName evidence="11">IDI-2</shortName>
    </alternativeName>
</protein>
<sequence>MTRAQRKKEHIKLALSTGQNRATGFDDIAFVHQSLPNIALEEINLQTKIGELSLSSPIFINAMTGGGGTATESINRDLAIIANETGLAIAVGSQMSAIKDPAEKESYRIVRRENPNGVVFGNIGSEATIAQAEEAISMIDANALQIHLNVIQELTMPEGDRDFRDAFERIQMITESVSVPVIVKETGFGMSAEAVKLLSQVNLGAIDIGGFGGTNFAKIENKRRSRMLSYFDNWGIPTAASIVEAKSVAPHTPIVASGGIQNSLDIIKSFALGAAGAGMAGYVLKCLQKDGLEKTIHEVKEIHEDLKYLLCALGKKSLQEMGNVPMVLSGELYHWLHVRGLNPERFSEINHS</sequence>
<dbReference type="PANTHER" id="PTHR43665">
    <property type="entry name" value="ISOPENTENYL-DIPHOSPHATE DELTA-ISOMERASE"/>
    <property type="match status" value="1"/>
</dbReference>
<feature type="binding site" evidence="11">
    <location>
        <begin position="6"/>
        <end position="7"/>
    </location>
    <ligand>
        <name>substrate</name>
    </ligand>
</feature>
<comment type="cofactor">
    <cofactor evidence="11">
        <name>Mg(2+)</name>
        <dbReference type="ChEBI" id="CHEBI:18420"/>
    </cofactor>
</comment>
<dbReference type="HAMAP" id="MF_00354">
    <property type="entry name" value="Idi_2"/>
    <property type="match status" value="1"/>
</dbReference>
<dbReference type="CDD" id="cd02811">
    <property type="entry name" value="IDI-2_FMN"/>
    <property type="match status" value="1"/>
</dbReference>
<feature type="binding site" evidence="11">
    <location>
        <position position="184"/>
    </location>
    <ligand>
        <name>FMN</name>
        <dbReference type="ChEBI" id="CHEBI:58210"/>
    </ligand>
</feature>
<reference evidence="13 14" key="1">
    <citation type="submission" date="2021-01" db="EMBL/GenBank/DDBJ databases">
        <title>Genomic Encyclopedia of Type Strains, Phase IV (KMG-IV): sequencing the most valuable type-strain genomes for metagenomic binning, comparative biology and taxonomic classification.</title>
        <authorList>
            <person name="Goeker M."/>
        </authorList>
    </citation>
    <scope>NUCLEOTIDE SEQUENCE [LARGE SCALE GENOMIC DNA]</scope>
    <source>
        <strain evidence="13 14">DSM 24834</strain>
    </source>
</reference>
<feature type="binding site" evidence="11">
    <location>
        <position position="153"/>
    </location>
    <ligand>
        <name>Mg(2+)</name>
        <dbReference type="ChEBI" id="CHEBI:18420"/>
    </ligand>
</feature>
<accession>A0ABS2N948</accession>
<evidence type="ECO:0000256" key="1">
    <source>
        <dbReference type="ARBA" id="ARBA00001917"/>
    </source>
</evidence>
<evidence type="ECO:0000259" key="12">
    <source>
        <dbReference type="Pfam" id="PF01070"/>
    </source>
</evidence>
<evidence type="ECO:0000256" key="10">
    <source>
        <dbReference type="ARBA" id="ARBA00025810"/>
    </source>
</evidence>
<dbReference type="Proteomes" id="UP001646157">
    <property type="component" value="Unassembled WGS sequence"/>
</dbReference>
<feature type="binding site" evidence="11">
    <location>
        <begin position="280"/>
        <end position="281"/>
    </location>
    <ligand>
        <name>FMN</name>
        <dbReference type="ChEBI" id="CHEBI:58210"/>
    </ligand>
</feature>
<evidence type="ECO:0000256" key="2">
    <source>
        <dbReference type="ARBA" id="ARBA00022490"/>
    </source>
</evidence>
<comment type="cofactor">
    <cofactor evidence="1 11">
        <name>FMN</name>
        <dbReference type="ChEBI" id="CHEBI:58210"/>
    </cofactor>
</comment>
<organism evidence="13 14">
    <name type="scientific">Rossellomorea pakistanensis</name>
    <dbReference type="NCBI Taxonomy" id="992288"/>
    <lineage>
        <taxon>Bacteria</taxon>
        <taxon>Bacillati</taxon>
        <taxon>Bacillota</taxon>
        <taxon>Bacilli</taxon>
        <taxon>Bacillales</taxon>
        <taxon>Bacillaceae</taxon>
        <taxon>Rossellomorea</taxon>
    </lineage>
</organism>
<keyword evidence="6 11" id="KW-0460">Magnesium</keyword>
<evidence type="ECO:0000313" key="14">
    <source>
        <dbReference type="Proteomes" id="UP001646157"/>
    </source>
</evidence>
<feature type="binding site" evidence="11">
    <location>
        <position position="214"/>
    </location>
    <ligand>
        <name>FMN</name>
        <dbReference type="ChEBI" id="CHEBI:58210"/>
    </ligand>
</feature>
<keyword evidence="5 11" id="KW-0479">Metal-binding</keyword>
<evidence type="ECO:0000256" key="3">
    <source>
        <dbReference type="ARBA" id="ARBA00022630"/>
    </source>
</evidence>
<keyword evidence="2 11" id="KW-0963">Cytoplasm</keyword>
<dbReference type="Pfam" id="PF01070">
    <property type="entry name" value="FMN_dh"/>
    <property type="match status" value="1"/>
</dbReference>
<name>A0ABS2N948_9BACI</name>
<dbReference type="NCBIfam" id="TIGR02151">
    <property type="entry name" value="IPP_isom_2"/>
    <property type="match status" value="1"/>
</dbReference>
<keyword evidence="4 11" id="KW-0288">FMN</keyword>
<comment type="cofactor">
    <cofactor evidence="11">
        <name>NADPH</name>
        <dbReference type="ChEBI" id="CHEBI:57783"/>
    </cofactor>
</comment>
<comment type="caution">
    <text evidence="11">Lacks conserved residue(s) required for the propagation of feature annotation.</text>
</comment>
<evidence type="ECO:0000256" key="8">
    <source>
        <dbReference type="ARBA" id="ARBA00023229"/>
    </source>
</evidence>
<comment type="catalytic activity">
    <reaction evidence="11">
        <text>isopentenyl diphosphate = dimethylallyl diphosphate</text>
        <dbReference type="Rhea" id="RHEA:23284"/>
        <dbReference type="ChEBI" id="CHEBI:57623"/>
        <dbReference type="ChEBI" id="CHEBI:128769"/>
        <dbReference type="EC" id="5.3.3.2"/>
    </reaction>
</comment>
<proteinExistence type="inferred from homology"/>
<keyword evidence="3 11" id="KW-0285">Flavoprotein</keyword>
<evidence type="ECO:0000256" key="11">
    <source>
        <dbReference type="HAMAP-Rule" id="MF_00354"/>
    </source>
</evidence>
<comment type="caution">
    <text evidence="13">The sequence shown here is derived from an EMBL/GenBank/DDBJ whole genome shotgun (WGS) entry which is preliminary data.</text>
</comment>
<comment type="subcellular location">
    <subcellularLocation>
        <location evidence="11">Cytoplasm</location>
    </subcellularLocation>
</comment>
<evidence type="ECO:0000256" key="6">
    <source>
        <dbReference type="ARBA" id="ARBA00022842"/>
    </source>
</evidence>
<dbReference type="PANTHER" id="PTHR43665:SF1">
    <property type="entry name" value="ISOPENTENYL-DIPHOSPHATE DELTA-ISOMERASE"/>
    <property type="match status" value="1"/>
</dbReference>
<evidence type="ECO:0000313" key="13">
    <source>
        <dbReference type="EMBL" id="MBM7584365.1"/>
    </source>
</evidence>
<keyword evidence="9 11" id="KW-0413">Isomerase</keyword>
<feature type="binding site" evidence="11">
    <location>
        <position position="93"/>
    </location>
    <ligand>
        <name>FMN</name>
        <dbReference type="ChEBI" id="CHEBI:58210"/>
    </ligand>
</feature>
<gene>
    <name evidence="11" type="primary">fni</name>
    <name evidence="13" type="ORF">JOC86_000902</name>
</gene>
<dbReference type="SUPFAM" id="SSF51395">
    <property type="entry name" value="FMN-linked oxidoreductases"/>
    <property type="match status" value="1"/>
</dbReference>
<dbReference type="InterPro" id="IPR011179">
    <property type="entry name" value="IPdP_isomerase"/>
</dbReference>
<dbReference type="InterPro" id="IPR000262">
    <property type="entry name" value="FMN-dep_DH"/>
</dbReference>
<dbReference type="RefSeq" id="WP_205170065.1">
    <property type="nucleotide sequence ID" value="NZ_JAFBDZ010000001.1"/>
</dbReference>
<evidence type="ECO:0000256" key="4">
    <source>
        <dbReference type="ARBA" id="ARBA00022643"/>
    </source>
</evidence>
<feature type="binding site" evidence="11">
    <location>
        <begin position="62"/>
        <end position="64"/>
    </location>
    <ligand>
        <name>FMN</name>
        <dbReference type="ChEBI" id="CHEBI:58210"/>
    </ligand>
</feature>
<keyword evidence="14" id="KW-1185">Reference proteome</keyword>
<dbReference type="PIRSF" id="PIRSF003314">
    <property type="entry name" value="IPP_isomerase"/>
    <property type="match status" value="1"/>
</dbReference>
<keyword evidence="8 11" id="KW-0414">Isoprene biosynthesis</keyword>
<comment type="function">
    <text evidence="11">Involved in the biosynthesis of isoprenoids. Catalyzes the 1,3-allylic rearrangement of the homoallylic substrate isopentenyl (IPP) to its allylic isomer, dimethylallyl diphosphate (DMAPP).</text>
</comment>
<evidence type="ECO:0000256" key="9">
    <source>
        <dbReference type="ARBA" id="ARBA00023235"/>
    </source>
</evidence>
<feature type="domain" description="FMN-dependent dehydrogenase" evidence="12">
    <location>
        <begin position="166"/>
        <end position="322"/>
    </location>
</feature>
<evidence type="ECO:0000256" key="5">
    <source>
        <dbReference type="ARBA" id="ARBA00022723"/>
    </source>
</evidence>
<dbReference type="InterPro" id="IPR013785">
    <property type="entry name" value="Aldolase_TIM"/>
</dbReference>
<dbReference type="GO" id="GO:0004452">
    <property type="term" value="F:isopentenyl-diphosphate delta-isomerase activity"/>
    <property type="evidence" value="ECO:0007669"/>
    <property type="project" value="UniProtKB-EC"/>
</dbReference>
<dbReference type="EMBL" id="JAFBDZ010000001">
    <property type="protein sequence ID" value="MBM7584365.1"/>
    <property type="molecule type" value="Genomic_DNA"/>
</dbReference>
<evidence type="ECO:0000256" key="7">
    <source>
        <dbReference type="ARBA" id="ARBA00022857"/>
    </source>
</evidence>
<keyword evidence="7 11" id="KW-0521">NADP</keyword>
<feature type="binding site" evidence="11">
    <location>
        <position position="122"/>
    </location>
    <ligand>
        <name>FMN</name>
        <dbReference type="ChEBI" id="CHEBI:58210"/>
    </ligand>
</feature>
<dbReference type="EC" id="5.3.3.2" evidence="11"/>
<dbReference type="Gene3D" id="3.20.20.70">
    <property type="entry name" value="Aldolase class I"/>
    <property type="match status" value="1"/>
</dbReference>
<comment type="similarity">
    <text evidence="11">Belongs to the IPP isomerase type 2 family.</text>
</comment>